<dbReference type="InterPro" id="IPR007015">
    <property type="entry name" value="DNA_pol_V/MYBBP1A"/>
</dbReference>
<protein>
    <submittedName>
        <fullName evidence="6">Myb-binding protein 1A</fullName>
    </submittedName>
</protein>
<feature type="region of interest" description="Disordered" evidence="4">
    <location>
        <begin position="1"/>
        <end position="20"/>
    </location>
</feature>
<dbReference type="GO" id="GO:0003723">
    <property type="term" value="F:RNA binding"/>
    <property type="evidence" value="ECO:0007669"/>
    <property type="project" value="TreeGrafter"/>
</dbReference>
<feature type="compositionally biased region" description="Basic residues" evidence="4">
    <location>
        <begin position="1278"/>
        <end position="1290"/>
    </location>
</feature>
<dbReference type="GO" id="GO:0043565">
    <property type="term" value="F:sequence-specific DNA binding"/>
    <property type="evidence" value="ECO:0007669"/>
    <property type="project" value="TreeGrafter"/>
</dbReference>
<dbReference type="PANTHER" id="PTHR13213:SF2">
    <property type="entry name" value="MYB-BINDING PROTEIN 1A"/>
    <property type="match status" value="1"/>
</dbReference>
<dbReference type="Proteomes" id="UP001318040">
    <property type="component" value="Chromosome 38"/>
</dbReference>
<comment type="subcellular location">
    <subcellularLocation>
        <location evidence="1">Nucleus</location>
    </subcellularLocation>
</comment>
<feature type="compositionally biased region" description="Basic residues" evidence="4">
    <location>
        <begin position="1198"/>
        <end position="1215"/>
    </location>
</feature>
<feature type="compositionally biased region" description="Basic residues" evidence="4">
    <location>
        <begin position="1162"/>
        <end position="1171"/>
    </location>
</feature>
<evidence type="ECO:0000256" key="1">
    <source>
        <dbReference type="ARBA" id="ARBA00004123"/>
    </source>
</evidence>
<dbReference type="SUPFAM" id="SSF48371">
    <property type="entry name" value="ARM repeat"/>
    <property type="match status" value="1"/>
</dbReference>
<evidence type="ECO:0000313" key="6">
    <source>
        <dbReference type="RefSeq" id="XP_032823359.1"/>
    </source>
</evidence>
<evidence type="ECO:0000313" key="5">
    <source>
        <dbReference type="Proteomes" id="UP001318040"/>
    </source>
</evidence>
<feature type="region of interest" description="Disordered" evidence="4">
    <location>
        <begin position="1162"/>
        <end position="1380"/>
    </location>
</feature>
<evidence type="ECO:0000256" key="3">
    <source>
        <dbReference type="ARBA" id="ARBA00023242"/>
    </source>
</evidence>
<evidence type="ECO:0000256" key="4">
    <source>
        <dbReference type="SAM" id="MobiDB-lite"/>
    </source>
</evidence>
<dbReference type="PANTHER" id="PTHR13213">
    <property type="entry name" value="MYB-BINDING PROTEIN 1A FAMILY MEMBER"/>
    <property type="match status" value="1"/>
</dbReference>
<dbReference type="Pfam" id="PF04931">
    <property type="entry name" value="DNA_pol_phi"/>
    <property type="match status" value="1"/>
</dbReference>
<reference evidence="6" key="1">
    <citation type="submission" date="2025-08" db="UniProtKB">
        <authorList>
            <consortium name="RefSeq"/>
        </authorList>
    </citation>
    <scope>IDENTIFICATION</scope>
    <source>
        <tissue evidence="6">Sperm</tissue>
    </source>
</reference>
<dbReference type="GO" id="GO:0005730">
    <property type="term" value="C:nucleolus"/>
    <property type="evidence" value="ECO:0007669"/>
    <property type="project" value="InterPro"/>
</dbReference>
<feature type="compositionally biased region" description="Basic and acidic residues" evidence="4">
    <location>
        <begin position="1319"/>
        <end position="1342"/>
    </location>
</feature>
<dbReference type="GO" id="GO:0003714">
    <property type="term" value="F:transcription corepressor activity"/>
    <property type="evidence" value="ECO:0007669"/>
    <property type="project" value="TreeGrafter"/>
</dbReference>
<dbReference type="KEGG" id="pmrn:116950059"/>
<sequence>MAEEHVEAAAARGAGKPERGGRLAKGREFLDIFWDIPKEDQDVRLRAIRRLIDHLKSNGEEEEMQYSLRRLVDGLVSVRDAARPGFTLALAQVLASFESLDLLTILSMIKERLVVQKAKKRLGKQYAIGNVFGVLALAQSGRLMKEPQVLLAALAHLRKMQDYEEFVKNLPMKAICEIVAEVPEDVFRDGVLGKLHSELSLSLRAPDNLNLLLTCIEHFPNVVDDSVIAQSIGTKTVVCRDNVLRLVGLLKQTALSVAKNDPFPPLCMKLVSQALKEGTFQLLWKEVVEKVARDKSSPCLFLCLRLLGHCLPVLSLPHIQLVLTSDVMKAYGEYERTKMQKKYNISREVDELVEAFLSAPETDDDRQLAVVVGFCSVANRSRPFMPGNWGVVRKLSPAALRRYVAWLRSSFLSPDMDAIVDFTPEWQYQRESTEKWEGDQRQIDPVGRLRRWIVERFSALVENSQVQKDEELVLEITRFVFFHSFFHTMKPSASVPESQEQATVSLDHSTRMSMGHMFFSLLHHLNNMRVLGEDETATALNARHSHGVRRDGTLWVYTVACLAEELMQASGTVRLVNPLGRDELASWNRTMKVVSDLRKKSKKIKSSESAAFQVLLLSVALKLFQGRDDCSDILTDLQACIEKATAAQKMKAEKAAETGEPGWVEVMVEILLSLLSQKSRLLRHICGSVFARICPNITAPAFQLILDVFNVEKSEDEDGAIMVVDLKKKGEEDEDDEQEESSEEDREEEAAEDSGADSGAEDEDGDEVDEKEDVDENFRLQLMKVLQEGNAWAGDDSNDEDIDNADEEAMNALDENLSALFLEHKKKLAAKREEKDRFRGERRLKREFRIKVLDLVEIFLNKRPESPLAFDVMEPLLAVIRTCMRDDTEKQEEEYLRKTVNIFQNSLCKARKYCRELKEHKERLHGMLENLVKRAGKQNDPSVGSYFFSGSLYCLRVLLSGASSVGDDAETNEEEMETDKEGFVDAERVVQVYRTALAEFLTRRNSSYSTKMFVDLLHRLPSMGLKLHELLVKYIDDGAKEHQQGQACVLLLKALQQCAGFKDSMKESKRTRLYQKIMDQIVQSLENMTDFKMKTTKDKVVHAMELAAYVVRAASQQHLDVTLVPLTEALQGLAKVEGIGQSRQVEDNLWRVLHLLGVTRPKKDKRRKRKNAAASEEPAVEGEEKTEGEAPPPPLSNRQKKRGKLPETKKRKNRKGKPEPIELAAQAEREEAAAGTPSKKRKTKGAESAVTTAENKKTKAAEGEGLAQGPPQEGEEKKKKKWRPPKRKPKVNISNAAGENGEAPKEASKGKGAGPSKQGGEKKTEAVKGARNDEVAKGKDGQKSSGSAQKDSTGKKRKLSHSAEGVVAASGKKTPKDRKP</sequence>
<evidence type="ECO:0000256" key="2">
    <source>
        <dbReference type="ARBA" id="ARBA00006809"/>
    </source>
</evidence>
<dbReference type="InterPro" id="IPR016024">
    <property type="entry name" value="ARM-type_fold"/>
</dbReference>
<feature type="region of interest" description="Disordered" evidence="4">
    <location>
        <begin position="725"/>
        <end position="772"/>
    </location>
</feature>
<organism evidence="5 6">
    <name type="scientific">Petromyzon marinus</name>
    <name type="common">Sea lamprey</name>
    <dbReference type="NCBI Taxonomy" id="7757"/>
    <lineage>
        <taxon>Eukaryota</taxon>
        <taxon>Metazoa</taxon>
        <taxon>Chordata</taxon>
        <taxon>Craniata</taxon>
        <taxon>Vertebrata</taxon>
        <taxon>Cyclostomata</taxon>
        <taxon>Hyperoartia</taxon>
        <taxon>Petromyzontiformes</taxon>
        <taxon>Petromyzontidae</taxon>
        <taxon>Petromyzon</taxon>
    </lineage>
</organism>
<accession>A0AAJ7TSQ4</accession>
<proteinExistence type="inferred from homology"/>
<dbReference type="RefSeq" id="XP_032823359.1">
    <property type="nucleotide sequence ID" value="XM_032967468.1"/>
</dbReference>
<feature type="compositionally biased region" description="Acidic residues" evidence="4">
    <location>
        <begin position="732"/>
        <end position="772"/>
    </location>
</feature>
<comment type="similarity">
    <text evidence="2">Belongs to the MYBBP1A family.</text>
</comment>
<name>A0AAJ7TSQ4_PETMA</name>
<keyword evidence="5" id="KW-1185">Reference proteome</keyword>
<dbReference type="CTD" id="10514"/>
<gene>
    <name evidence="6" type="primary">MYBBP1A</name>
</gene>
<keyword evidence="3" id="KW-0539">Nucleus</keyword>